<keyword evidence="4" id="KW-0735">Signal-anchor</keyword>
<feature type="signal peptide" evidence="7">
    <location>
        <begin position="1"/>
        <end position="26"/>
    </location>
</feature>
<comment type="subcellular location">
    <subcellularLocation>
        <location evidence="1">Membrane</location>
        <topology evidence="1">Single-pass type II membrane protein</topology>
    </subcellularLocation>
</comment>
<dbReference type="Gene3D" id="3.90.550.50">
    <property type="match status" value="1"/>
</dbReference>
<dbReference type="GO" id="GO:0016263">
    <property type="term" value="F:glycoprotein-N-acetylgalactosamine 3-beta-galactosyltransferase activity"/>
    <property type="evidence" value="ECO:0007669"/>
    <property type="project" value="TreeGrafter"/>
</dbReference>
<dbReference type="GO" id="GO:0016020">
    <property type="term" value="C:membrane"/>
    <property type="evidence" value="ECO:0007669"/>
    <property type="project" value="UniProtKB-SubCell"/>
</dbReference>
<keyword evidence="7" id="KW-0732">Signal</keyword>
<keyword evidence="5" id="KW-1133">Transmembrane helix</keyword>
<accession>A0A7S3C6G1</accession>
<keyword evidence="6" id="KW-0472">Membrane</keyword>
<evidence type="ECO:0000256" key="5">
    <source>
        <dbReference type="ARBA" id="ARBA00022989"/>
    </source>
</evidence>
<keyword evidence="3" id="KW-0812">Transmembrane</keyword>
<dbReference type="PANTHER" id="PTHR23033:SF14">
    <property type="entry name" value="GLYCOPROTEIN-N-ACETYLGALACTOSAMINE 3-BETA-GALACTOSYLTRANSFERASE 1-RELATED"/>
    <property type="match status" value="1"/>
</dbReference>
<reference evidence="8" key="1">
    <citation type="submission" date="2021-01" db="EMBL/GenBank/DDBJ databases">
        <authorList>
            <person name="Corre E."/>
            <person name="Pelletier E."/>
            <person name="Niang G."/>
            <person name="Scheremetjew M."/>
            <person name="Finn R."/>
            <person name="Kale V."/>
            <person name="Holt S."/>
            <person name="Cochrane G."/>
            <person name="Meng A."/>
            <person name="Brown T."/>
            <person name="Cohen L."/>
        </authorList>
    </citation>
    <scope>NUCLEOTIDE SEQUENCE</scope>
    <source>
        <strain evidence="8">RCC927</strain>
    </source>
</reference>
<comment type="similarity">
    <text evidence="2">Belongs to the glycosyltransferase 31 family. Beta3-Gal-T subfamily.</text>
</comment>
<dbReference type="PANTHER" id="PTHR23033">
    <property type="entry name" value="BETA1,3-GALACTOSYLTRANSFERASE"/>
    <property type="match status" value="1"/>
</dbReference>
<dbReference type="InterPro" id="IPR026050">
    <property type="entry name" value="C1GALT1/C1GALT1_chp1"/>
</dbReference>
<dbReference type="EMBL" id="HBHY01022461">
    <property type="protein sequence ID" value="CAE0153850.1"/>
    <property type="molecule type" value="Transcribed_RNA"/>
</dbReference>
<proteinExistence type="inferred from homology"/>
<gene>
    <name evidence="8" type="ORF">PSIN1315_LOCUS14388</name>
</gene>
<evidence type="ECO:0000256" key="1">
    <source>
        <dbReference type="ARBA" id="ARBA00004606"/>
    </source>
</evidence>
<evidence type="ECO:0000256" key="7">
    <source>
        <dbReference type="SAM" id="SignalP"/>
    </source>
</evidence>
<evidence type="ECO:0000256" key="3">
    <source>
        <dbReference type="ARBA" id="ARBA00022692"/>
    </source>
</evidence>
<dbReference type="AlphaFoldDB" id="A0A7S3C6G1"/>
<organism evidence="8">
    <name type="scientific">Prasinoderma singulare</name>
    <dbReference type="NCBI Taxonomy" id="676789"/>
    <lineage>
        <taxon>Eukaryota</taxon>
        <taxon>Viridiplantae</taxon>
        <taxon>Prasinodermophyta</taxon>
        <taxon>Prasinodermophyceae</taxon>
        <taxon>Prasinodermales</taxon>
        <taxon>Prasinodermaceae</taxon>
        <taxon>Prasinoderma</taxon>
    </lineage>
</organism>
<evidence type="ECO:0000256" key="2">
    <source>
        <dbReference type="ARBA" id="ARBA00006462"/>
    </source>
</evidence>
<evidence type="ECO:0000256" key="4">
    <source>
        <dbReference type="ARBA" id="ARBA00022968"/>
    </source>
</evidence>
<protein>
    <recommendedName>
        <fullName evidence="9">Hexosyltransferase</fullName>
    </recommendedName>
</protein>
<evidence type="ECO:0000256" key="6">
    <source>
        <dbReference type="ARBA" id="ARBA00023136"/>
    </source>
</evidence>
<sequence>MAVARPASCACAALLFAAVLLAAASGAWVGSAWAAARVAALGTAEANAPPPSAAARLLSQVANPCGVPLNLAINDSLPPTDPKLLCMVLTKYPGSVRRRTADLESWMHACDERAFLVAQTGREVPPARFVTGGSHTYEDGSGKEKKGFALYPGTEARVLSINVTGSGTDCSGNNEECWKKGFLWRKMWQLYLAVYDEYVAGRVGADGGWSQTPEWFIKADDDSFVFVSHLKALITERGLNPDDEHYMGHALTHNLKRGGKDARNGFVSGTCLIMSRGAFRKLVEQALAKIPERTAAFAAEGLETSERQKRCVDRLGPQEDWSTGFCFEDVGILAEDLRDDEGRPLSLPFLYADHLMHRWGGDPSSNHLDDLGFKPGGMLWYWHDKSQHIAGLNCCPPLDKLISIHSFKGEENIGKLYEMRKVEEALWAAKQKAIAPFAEACERQAHSQSGF</sequence>
<evidence type="ECO:0008006" key="9">
    <source>
        <dbReference type="Google" id="ProtNLM"/>
    </source>
</evidence>
<evidence type="ECO:0000313" key="8">
    <source>
        <dbReference type="EMBL" id="CAE0153850.1"/>
    </source>
</evidence>
<name>A0A7S3C6G1_9VIRI</name>
<feature type="chain" id="PRO_5030533045" description="Hexosyltransferase" evidence="7">
    <location>
        <begin position="27"/>
        <end position="451"/>
    </location>
</feature>